<keyword evidence="14" id="KW-1185">Reference proteome</keyword>
<evidence type="ECO:0000256" key="4">
    <source>
        <dbReference type="ARBA" id="ARBA00022832"/>
    </source>
</evidence>
<dbReference type="InterPro" id="IPR020613">
    <property type="entry name" value="Thiolase_CS"/>
</dbReference>
<evidence type="ECO:0000256" key="6">
    <source>
        <dbReference type="ARBA" id="ARBA00023098"/>
    </source>
</evidence>
<protein>
    <recommendedName>
        <fullName evidence="9">acetyl-CoA C-acyltransferase</fullName>
        <ecNumber evidence="9">2.3.1.16</ecNumber>
    </recommendedName>
</protein>
<sequence length="424" mass="43968">MLNTPSPRTRRVLGSGGGQAPVIVASARTPIGRAVKGTLRNERPDDMVAQIISAALGAVSGVVEEGLLDEVLVGCGSPAGVQGFNIAKIATNLLGLDHVPGVTVNRYCASSVQTTRQAAHAIVAGEARFVVSAGVESCTSYSNSDADAVPGTMNPVFDAARARTAEAESGITAQWTDPRTQGQLPDVYISMGQTAENVADVCGVSRGDQDEYAHLSQRRTSAALDSGFWAREITPYTRADGSVVEADDSPRPATTLDKLSALRPVFRERGTVTAGNACPLNDGASALVIGGEDDARALGLTPRARILATAATGLNPEIMGLGPVESVRAVLERTGMRLSDIDLVELNEAFAAQVLACQRKLGIDMDKLNVNGGAIAVGHPFGSTGARVTNTILTALEDRDLSTGLVTMCVGGGQGMAMIVERMS</sequence>
<evidence type="ECO:0000256" key="7">
    <source>
        <dbReference type="ARBA" id="ARBA00023140"/>
    </source>
</evidence>
<evidence type="ECO:0000313" key="13">
    <source>
        <dbReference type="EMBL" id="TKG64936.1"/>
    </source>
</evidence>
<evidence type="ECO:0000256" key="9">
    <source>
        <dbReference type="ARBA" id="ARBA00024073"/>
    </source>
</evidence>
<evidence type="ECO:0000256" key="10">
    <source>
        <dbReference type="RuleBase" id="RU003557"/>
    </source>
</evidence>
<accession>A0ABY2RYJ7</accession>
<evidence type="ECO:0000313" key="14">
    <source>
        <dbReference type="Proteomes" id="UP000309992"/>
    </source>
</evidence>
<evidence type="ECO:0000256" key="8">
    <source>
        <dbReference type="ARBA" id="ARBA00023315"/>
    </source>
</evidence>
<dbReference type="Gene3D" id="3.40.47.10">
    <property type="match status" value="1"/>
</dbReference>
<dbReference type="InterPro" id="IPR020617">
    <property type="entry name" value="Thiolase_C"/>
</dbReference>
<dbReference type="InterPro" id="IPR002155">
    <property type="entry name" value="Thiolase"/>
</dbReference>
<dbReference type="RefSeq" id="WP_137096533.1">
    <property type="nucleotide sequence ID" value="NZ_SWMS01000019.1"/>
</dbReference>
<keyword evidence="6" id="KW-0443">Lipid metabolism</keyword>
<dbReference type="NCBIfam" id="NF005890">
    <property type="entry name" value="PRK07851.1"/>
    <property type="match status" value="1"/>
</dbReference>
<gene>
    <name evidence="13" type="ORF">FCN18_28260</name>
</gene>
<comment type="caution">
    <text evidence="13">The sequence shown here is derived from an EMBL/GenBank/DDBJ whole genome shotgun (WGS) entry which is preliminary data.</text>
</comment>
<dbReference type="GO" id="GO:0003985">
    <property type="term" value="F:acetyl-CoA C-acetyltransferase activity"/>
    <property type="evidence" value="ECO:0007669"/>
    <property type="project" value="UniProtKB-EC"/>
</dbReference>
<dbReference type="EC" id="2.3.1.16" evidence="9"/>
<dbReference type="PROSITE" id="PS00737">
    <property type="entry name" value="THIOLASE_2"/>
    <property type="match status" value="1"/>
</dbReference>
<dbReference type="InterPro" id="IPR050215">
    <property type="entry name" value="Thiolase-like_sf_Thiolase"/>
</dbReference>
<feature type="domain" description="Thiolase C-terminal" evidence="12">
    <location>
        <begin position="301"/>
        <end position="422"/>
    </location>
</feature>
<dbReference type="PIRSF" id="PIRSF000429">
    <property type="entry name" value="Ac-CoA_Ac_transf"/>
    <property type="match status" value="1"/>
</dbReference>
<feature type="domain" description="Thiolase N-terminal" evidence="11">
    <location>
        <begin position="22"/>
        <end position="290"/>
    </location>
</feature>
<dbReference type="PANTHER" id="PTHR43853:SF8">
    <property type="entry name" value="3-KETOACYL-COA THIOLASE, PEROXISOMAL"/>
    <property type="match status" value="1"/>
</dbReference>
<keyword evidence="5" id="KW-0809">Transit peptide</keyword>
<dbReference type="PROSITE" id="PS00099">
    <property type="entry name" value="THIOLASE_3"/>
    <property type="match status" value="1"/>
</dbReference>
<comment type="subcellular location">
    <subcellularLocation>
        <location evidence="1">Peroxisome</location>
    </subcellularLocation>
</comment>
<reference evidence="13 14" key="1">
    <citation type="journal article" date="2015" name="Antonie Van Leeuwenhoek">
        <title>Prauserella endophytica sp. nov., an endophytic actinobacterium isolated from Tamarix taklamakanensis.</title>
        <authorList>
            <person name="Liu J.M."/>
            <person name="Habden X."/>
            <person name="Guo L."/>
            <person name="Tuo L."/>
            <person name="Jiang Z.K."/>
            <person name="Liu S.W."/>
            <person name="Liu X.F."/>
            <person name="Chen L."/>
            <person name="Li R.F."/>
            <person name="Zhang Y.Q."/>
            <person name="Sun C.H."/>
        </authorList>
    </citation>
    <scope>NUCLEOTIDE SEQUENCE [LARGE SCALE GENOMIC DNA]</scope>
    <source>
        <strain evidence="13 14">CGMCC 4.7182</strain>
    </source>
</reference>
<evidence type="ECO:0000256" key="5">
    <source>
        <dbReference type="ARBA" id="ARBA00022946"/>
    </source>
</evidence>
<dbReference type="InterPro" id="IPR020610">
    <property type="entry name" value="Thiolase_AS"/>
</dbReference>
<evidence type="ECO:0000259" key="11">
    <source>
        <dbReference type="Pfam" id="PF00108"/>
    </source>
</evidence>
<keyword evidence="8 10" id="KW-0012">Acyltransferase</keyword>
<comment type="similarity">
    <text evidence="2 10">Belongs to the thiolase-like superfamily. Thiolase family.</text>
</comment>
<keyword evidence="7" id="KW-0576">Peroxisome</keyword>
<evidence type="ECO:0000256" key="2">
    <source>
        <dbReference type="ARBA" id="ARBA00010982"/>
    </source>
</evidence>
<dbReference type="Proteomes" id="UP000309992">
    <property type="component" value="Unassembled WGS sequence"/>
</dbReference>
<evidence type="ECO:0000256" key="1">
    <source>
        <dbReference type="ARBA" id="ARBA00004275"/>
    </source>
</evidence>
<dbReference type="NCBIfam" id="TIGR01930">
    <property type="entry name" value="AcCoA-C-Actrans"/>
    <property type="match status" value="1"/>
</dbReference>
<dbReference type="PANTHER" id="PTHR43853">
    <property type="entry name" value="3-KETOACYL-COA THIOLASE, PEROXISOMAL"/>
    <property type="match status" value="1"/>
</dbReference>
<dbReference type="Pfam" id="PF00108">
    <property type="entry name" value="Thiolase_N"/>
    <property type="match status" value="1"/>
</dbReference>
<evidence type="ECO:0000259" key="12">
    <source>
        <dbReference type="Pfam" id="PF02803"/>
    </source>
</evidence>
<proteinExistence type="inferred from homology"/>
<organism evidence="13 14">
    <name type="scientific">Prauserella endophytica</name>
    <dbReference type="NCBI Taxonomy" id="1592324"/>
    <lineage>
        <taxon>Bacteria</taxon>
        <taxon>Bacillati</taxon>
        <taxon>Actinomycetota</taxon>
        <taxon>Actinomycetes</taxon>
        <taxon>Pseudonocardiales</taxon>
        <taxon>Pseudonocardiaceae</taxon>
        <taxon>Prauserella</taxon>
        <taxon>Prauserella coralliicola group</taxon>
    </lineage>
</organism>
<evidence type="ECO:0000256" key="3">
    <source>
        <dbReference type="ARBA" id="ARBA00022679"/>
    </source>
</evidence>
<dbReference type="EMBL" id="SWMS01000019">
    <property type="protein sequence ID" value="TKG64936.1"/>
    <property type="molecule type" value="Genomic_DNA"/>
</dbReference>
<keyword evidence="4" id="KW-0276">Fatty acid metabolism</keyword>
<dbReference type="CDD" id="cd00751">
    <property type="entry name" value="thiolase"/>
    <property type="match status" value="1"/>
</dbReference>
<dbReference type="InterPro" id="IPR020616">
    <property type="entry name" value="Thiolase_N"/>
</dbReference>
<name>A0ABY2RYJ7_9PSEU</name>
<keyword evidence="3 10" id="KW-0808">Transferase</keyword>
<dbReference type="Pfam" id="PF02803">
    <property type="entry name" value="Thiolase_C"/>
    <property type="match status" value="1"/>
</dbReference>
<dbReference type="SUPFAM" id="SSF53901">
    <property type="entry name" value="Thiolase-like"/>
    <property type="match status" value="2"/>
</dbReference>
<dbReference type="InterPro" id="IPR016039">
    <property type="entry name" value="Thiolase-like"/>
</dbReference>